<comment type="caution">
    <text evidence="6">The sequence shown here is derived from an EMBL/GenBank/DDBJ whole genome shotgun (WGS) entry which is preliminary data.</text>
</comment>
<reference evidence="6 7" key="1">
    <citation type="journal article" date="2019" name="Int. J. Syst. Evol. Microbiol.">
        <title>The Global Catalogue of Microorganisms (GCM) 10K type strain sequencing project: providing services to taxonomists for standard genome sequencing and annotation.</title>
        <authorList>
            <consortium name="The Broad Institute Genomics Platform"/>
            <consortium name="The Broad Institute Genome Sequencing Center for Infectious Disease"/>
            <person name="Wu L."/>
            <person name="Ma J."/>
        </authorList>
    </citation>
    <scope>NUCLEOTIDE SEQUENCE [LARGE SCALE GENOMIC DNA]</scope>
    <source>
        <strain evidence="6 7">JCM 14283</strain>
    </source>
</reference>
<evidence type="ECO:0000256" key="4">
    <source>
        <dbReference type="ARBA" id="ARBA00022679"/>
    </source>
</evidence>
<organism evidence="6 7">
    <name type="scientific">Terrabacter terrae</name>
    <dbReference type="NCBI Taxonomy" id="318434"/>
    <lineage>
        <taxon>Bacteria</taxon>
        <taxon>Bacillati</taxon>
        <taxon>Actinomycetota</taxon>
        <taxon>Actinomycetes</taxon>
        <taxon>Micrococcales</taxon>
        <taxon>Intrasporangiaceae</taxon>
        <taxon>Terrabacter</taxon>
    </lineage>
</organism>
<keyword evidence="4" id="KW-0808">Transferase</keyword>
<evidence type="ECO:0008006" key="8">
    <source>
        <dbReference type="Google" id="ProtNLM"/>
    </source>
</evidence>
<dbReference type="PANTHER" id="PTHR43179:SF12">
    <property type="entry name" value="GALACTOFURANOSYLTRANSFERASE GLFT2"/>
    <property type="match status" value="1"/>
</dbReference>
<protein>
    <recommendedName>
        <fullName evidence="8">Glycosyltransferase</fullName>
    </recommendedName>
</protein>
<comment type="similarity">
    <text evidence="2">Belongs to the glycosyltransferase 2 family.</text>
</comment>
<dbReference type="Proteomes" id="UP001501285">
    <property type="component" value="Unassembled WGS sequence"/>
</dbReference>
<evidence type="ECO:0000256" key="2">
    <source>
        <dbReference type="ARBA" id="ARBA00006739"/>
    </source>
</evidence>
<dbReference type="EMBL" id="BAAANB010000001">
    <property type="protein sequence ID" value="GAA2018578.1"/>
    <property type="molecule type" value="Genomic_DNA"/>
</dbReference>
<evidence type="ECO:0000256" key="5">
    <source>
        <dbReference type="SAM" id="MobiDB-lite"/>
    </source>
</evidence>
<dbReference type="RefSeq" id="WP_343986454.1">
    <property type="nucleotide sequence ID" value="NZ_BAAANB010000001.1"/>
</dbReference>
<dbReference type="InterPro" id="IPR029044">
    <property type="entry name" value="Nucleotide-diphossugar_trans"/>
</dbReference>
<evidence type="ECO:0000313" key="7">
    <source>
        <dbReference type="Proteomes" id="UP001501285"/>
    </source>
</evidence>
<evidence type="ECO:0000256" key="3">
    <source>
        <dbReference type="ARBA" id="ARBA00022676"/>
    </source>
</evidence>
<evidence type="ECO:0000313" key="6">
    <source>
        <dbReference type="EMBL" id="GAA2018578.1"/>
    </source>
</evidence>
<dbReference type="PANTHER" id="PTHR43179">
    <property type="entry name" value="RHAMNOSYLTRANSFERASE WBBL"/>
    <property type="match status" value="1"/>
</dbReference>
<evidence type="ECO:0000256" key="1">
    <source>
        <dbReference type="ARBA" id="ARBA00004776"/>
    </source>
</evidence>
<feature type="region of interest" description="Disordered" evidence="5">
    <location>
        <begin position="335"/>
        <end position="367"/>
    </location>
</feature>
<feature type="compositionally biased region" description="Polar residues" evidence="5">
    <location>
        <begin position="357"/>
        <end position="367"/>
    </location>
</feature>
<comment type="pathway">
    <text evidence="1">Cell wall biogenesis; cell wall polysaccharide biosynthesis.</text>
</comment>
<keyword evidence="3" id="KW-0328">Glycosyltransferase</keyword>
<dbReference type="Pfam" id="PF13641">
    <property type="entry name" value="Glyco_tranf_2_3"/>
    <property type="match status" value="1"/>
</dbReference>
<name>A0ABN2TTG6_9MICO</name>
<gene>
    <name evidence="6" type="ORF">GCM10009740_03060</name>
</gene>
<dbReference type="Gene3D" id="3.90.550.10">
    <property type="entry name" value="Spore Coat Polysaccharide Biosynthesis Protein SpsA, Chain A"/>
    <property type="match status" value="1"/>
</dbReference>
<sequence length="367" mass="39564">MTVSVIVVGFGDEPLLKDCLQSIVDQIGVGDEVVLVDHGITELPDVGGVCIVTPPENSGFGGGCAVGVDASRGDVLVFVNSDATLRPGAISALEAAVGDLNVGLAGGLVLLPGEPEVVNSAGLPVHLTGLSWCDGYGEPVAPRHLRSRRLASVAGALFACRRETWQLLGGMDTSYFMYHEDTDLSLRCHLAGLDVILCPTAVAVHAYEFSRNADKMFYLERNRLLTVLGDYPSHLLLRALPVILLFEPLYLAVAVRQKWAAQKLRAWWWLARRARHVIDRRRRVQANALNPHALDLLLTPSITQSQLSPPAGASVLNLAVAAYWRLLRPPTHPVAGEESQHGVSRHRLSGPECSHVRSLSANGTSAR</sequence>
<proteinExistence type="inferred from homology"/>
<dbReference type="SUPFAM" id="SSF53448">
    <property type="entry name" value="Nucleotide-diphospho-sugar transferases"/>
    <property type="match status" value="1"/>
</dbReference>
<keyword evidence="7" id="KW-1185">Reference proteome</keyword>
<accession>A0ABN2TTG6</accession>